<organism evidence="3 4">
    <name type="scientific">Cephalotrichum gorgonifer</name>
    <dbReference type="NCBI Taxonomy" id="2041049"/>
    <lineage>
        <taxon>Eukaryota</taxon>
        <taxon>Fungi</taxon>
        <taxon>Dikarya</taxon>
        <taxon>Ascomycota</taxon>
        <taxon>Pezizomycotina</taxon>
        <taxon>Sordariomycetes</taxon>
        <taxon>Hypocreomycetidae</taxon>
        <taxon>Microascales</taxon>
        <taxon>Microascaceae</taxon>
        <taxon>Cephalotrichum</taxon>
    </lineage>
</organism>
<feature type="compositionally biased region" description="Basic and acidic residues" evidence="1">
    <location>
        <begin position="29"/>
        <end position="39"/>
    </location>
</feature>
<dbReference type="GO" id="GO:0005783">
    <property type="term" value="C:endoplasmic reticulum"/>
    <property type="evidence" value="ECO:0007669"/>
    <property type="project" value="TreeGrafter"/>
</dbReference>
<feature type="region of interest" description="Disordered" evidence="1">
    <location>
        <begin position="216"/>
        <end position="271"/>
    </location>
</feature>
<protein>
    <recommendedName>
        <fullName evidence="2">DUF1746 domain-containing protein</fullName>
    </recommendedName>
</protein>
<dbReference type="PANTHER" id="PTHR39405:SF1">
    <property type="entry name" value="DSC E3 UBIQUITIN LIGASE COMPLEX SUBUNIT 4"/>
    <property type="match status" value="1"/>
</dbReference>
<accession>A0AAE8MX39</accession>
<sequence>MNHDSTPTPAATQSGNENQNLSNSDPASDDQRHNGEASRARRRRRRSRRASSALSKKLEFMTHLLTNLDGLFFIEIGTLYYLESSFLRFLIRALAHYAFLTPKPESFPIAMPAHPSHVVSILLPNVICMICHLFMTLPTGTESSRGYLHGGILIDFIGQTPPTSRLYLLALDACILSLQCLMLAVHSQREALRETVKPQRGFDFLPELRRQIRAQALDEEDRGRRRNAREAELGDNNDIEMGLLGGDGPSNADRQEETTWLRGGGPPSSTATKRQLADIYASGNAVIGDFHLLQTIRLASTDYSAAAAHSIRTLGYTATLATILARERRNQSDRRSG</sequence>
<gene>
    <name evidence="3" type="ORF">DNG_03596</name>
</gene>
<dbReference type="InterPro" id="IPR038967">
    <property type="entry name" value="Dsc4-like"/>
</dbReference>
<keyword evidence="4" id="KW-1185">Reference proteome</keyword>
<dbReference type="InterPro" id="IPR013715">
    <property type="entry name" value="DUF1746"/>
</dbReference>
<evidence type="ECO:0000259" key="2">
    <source>
        <dbReference type="Pfam" id="PF08508"/>
    </source>
</evidence>
<proteinExistence type="predicted"/>
<dbReference type="PANTHER" id="PTHR39405">
    <property type="entry name" value="DSC E3 UBIQUITIN LIGASE COMPLEX SUBUNIT 4"/>
    <property type="match status" value="1"/>
</dbReference>
<feature type="compositionally biased region" description="Polar residues" evidence="1">
    <location>
        <begin position="1"/>
        <end position="26"/>
    </location>
</feature>
<dbReference type="GO" id="GO:0032933">
    <property type="term" value="P:SREBP signaling pathway"/>
    <property type="evidence" value="ECO:0007669"/>
    <property type="project" value="InterPro"/>
</dbReference>
<feature type="compositionally biased region" description="Basic residues" evidence="1">
    <location>
        <begin position="40"/>
        <end position="49"/>
    </location>
</feature>
<dbReference type="Proteomes" id="UP001187682">
    <property type="component" value="Unassembled WGS sequence"/>
</dbReference>
<feature type="domain" description="DUF1746" evidence="2">
    <location>
        <begin position="67"/>
        <end position="182"/>
    </location>
</feature>
<dbReference type="EMBL" id="ONZQ02000004">
    <property type="protein sequence ID" value="SPO00848.1"/>
    <property type="molecule type" value="Genomic_DNA"/>
</dbReference>
<evidence type="ECO:0000256" key="1">
    <source>
        <dbReference type="SAM" id="MobiDB-lite"/>
    </source>
</evidence>
<name>A0AAE8MX39_9PEZI</name>
<comment type="caution">
    <text evidence="3">The sequence shown here is derived from an EMBL/GenBank/DDBJ whole genome shotgun (WGS) entry which is preliminary data.</text>
</comment>
<feature type="region of interest" description="Disordered" evidence="1">
    <location>
        <begin position="1"/>
        <end position="50"/>
    </location>
</feature>
<reference evidence="3" key="1">
    <citation type="submission" date="2018-03" db="EMBL/GenBank/DDBJ databases">
        <authorList>
            <person name="Guldener U."/>
        </authorList>
    </citation>
    <scope>NUCLEOTIDE SEQUENCE</scope>
</reference>
<dbReference type="Pfam" id="PF08508">
    <property type="entry name" value="DUF1746"/>
    <property type="match status" value="1"/>
</dbReference>
<dbReference type="GO" id="GO:0044695">
    <property type="term" value="C:Dsc E3 ubiquitin ligase complex"/>
    <property type="evidence" value="ECO:0007669"/>
    <property type="project" value="InterPro"/>
</dbReference>
<dbReference type="AlphaFoldDB" id="A0AAE8MX39"/>
<evidence type="ECO:0000313" key="3">
    <source>
        <dbReference type="EMBL" id="SPO00848.1"/>
    </source>
</evidence>
<evidence type="ECO:0000313" key="4">
    <source>
        <dbReference type="Proteomes" id="UP001187682"/>
    </source>
</evidence>